<feature type="compositionally biased region" description="Basic and acidic residues" evidence="2">
    <location>
        <begin position="575"/>
        <end position="585"/>
    </location>
</feature>
<dbReference type="PROSITE" id="PS00028">
    <property type="entry name" value="ZINC_FINGER_C2H2_1"/>
    <property type="match status" value="1"/>
</dbReference>
<feature type="compositionally biased region" description="Basic and acidic residues" evidence="2">
    <location>
        <begin position="735"/>
        <end position="744"/>
    </location>
</feature>
<dbReference type="InterPro" id="IPR036236">
    <property type="entry name" value="Znf_C2H2_sf"/>
</dbReference>
<evidence type="ECO:0000259" key="3">
    <source>
        <dbReference type="PROSITE" id="PS50157"/>
    </source>
</evidence>
<sequence length="934" mass="104938">MVQDRTCGWAGCKFVTVDLHAFQTHLFQHAREIPQRCQWKGCKTAAYSAVLENYWHLLRAHTGIREYFCGHCDKQFHSPVLLKLHERKVHGQRKKDIFDCAYLDCAYTSLTGVLMKQHLAYVHSNPYVFESILQTRAIRTLLPNSANPQRRVLQEFEALVNLKIKQEPDEEEEILLSSDEEDVVMTSAECLNGSKCVARPVKQPSDIIHDTSGAPSKTGQAGVQLNLGCVEKDGLDVNNIKGDRKSNCLAYDTPGTSGFQNSSSGPMGNINLDKKEEKSTVAEDIDLRPHAEWTNRAGIGNRSVQYHDIDLRPASEINNNVNLEVNLVRPAERIDVNVYINPDRPSPSIIQHEESCILNRNEQKSAENPVSNEPSAPVRETPVKRKRGRPKKEESEEKKARLAAGKKAADEVKKAAEEEREVERKKEAEKQKEMENKRKKHEKTVAKSNHKPIPTAPFAYKKADLTQRIPKIKAGSAAINNHDFRSPLAAKQSRPPPQNQLHIDEFGSNRQSPSTFSPSSESSLKENSDRTENRPRIEQKRSFDRPKRPIFKPKRNAPCPNGGVMDLLDQQLGDWNDREAEKEGENAFSNSSPSMEASTSLNAASFSKSAASMAWELPPAISPPSTFSSPVSSPPHPERRREELRSLEDDFGRDDERRPPEKRSRWDRKPSKVRSKSPENPKRTRTPENRRLEPSTHRILRFDGAGNRLATPKPLKGSELRKPGRETAENANSFKNKDAERPGTSREPPSPPSNPFVRALWATPSCNLPPPDLFPTTIVTHLLPPAPGFPPGFFPPIAPQYSLPPLEIIEEPLTIPPPPPPLTPPTVEKGAESGGRERKGAESGGNEQKGAEPGGKDAKSDENRCSPPPKQPNTERLAKYRLIRVATDKRSYKMNWKEYGRHLQRRPPSRPFLPNIPIKVNPTLKDPRRPHGRF</sequence>
<evidence type="ECO:0000256" key="1">
    <source>
        <dbReference type="PROSITE-ProRule" id="PRU00042"/>
    </source>
</evidence>
<feature type="region of interest" description="Disordered" evidence="2">
    <location>
        <begin position="899"/>
        <end position="934"/>
    </location>
</feature>
<feature type="compositionally biased region" description="Basic and acidic residues" evidence="2">
    <location>
        <begin position="716"/>
        <end position="728"/>
    </location>
</feature>
<feature type="compositionally biased region" description="Basic and acidic residues" evidence="2">
    <location>
        <begin position="854"/>
        <end position="864"/>
    </location>
</feature>
<dbReference type="Gene3D" id="3.30.160.60">
    <property type="entry name" value="Classic Zinc Finger"/>
    <property type="match status" value="1"/>
</dbReference>
<dbReference type="EMBL" id="CAJFDI010000006">
    <property type="protein sequence ID" value="CAD5235442.1"/>
    <property type="molecule type" value="Genomic_DNA"/>
</dbReference>
<feature type="compositionally biased region" description="Pro residues" evidence="2">
    <location>
        <begin position="814"/>
        <end position="824"/>
    </location>
</feature>
<feature type="compositionally biased region" description="Low complexity" evidence="2">
    <location>
        <begin position="600"/>
        <end position="614"/>
    </location>
</feature>
<keyword evidence="6" id="KW-1185">Reference proteome</keyword>
<feature type="compositionally biased region" description="Low complexity" evidence="2">
    <location>
        <begin position="508"/>
        <end position="522"/>
    </location>
</feature>
<feature type="compositionally biased region" description="Basic and acidic residues" evidence="2">
    <location>
        <begin position="925"/>
        <end position="934"/>
    </location>
</feature>
<feature type="compositionally biased region" description="Basic and acidic residues" evidence="2">
    <location>
        <begin position="829"/>
        <end position="841"/>
    </location>
</feature>
<keyword evidence="1" id="KW-0863">Zinc-finger</keyword>
<dbReference type="GO" id="GO:0008270">
    <property type="term" value="F:zinc ion binding"/>
    <property type="evidence" value="ECO:0007669"/>
    <property type="project" value="UniProtKB-KW"/>
</dbReference>
<dbReference type="SUPFAM" id="SSF57667">
    <property type="entry name" value="beta-beta-alpha zinc fingers"/>
    <property type="match status" value="1"/>
</dbReference>
<feature type="domain" description="C2H2-type" evidence="3">
    <location>
        <begin position="67"/>
        <end position="95"/>
    </location>
</feature>
<feature type="region of interest" description="Disordered" evidence="2">
    <location>
        <begin position="810"/>
        <end position="882"/>
    </location>
</feature>
<reference evidence="4" key="2">
    <citation type="submission" date="2020-09" db="EMBL/GenBank/DDBJ databases">
        <authorList>
            <person name="Kikuchi T."/>
        </authorList>
    </citation>
    <scope>NUCLEOTIDE SEQUENCE</scope>
    <source>
        <strain evidence="4">Ka4C1</strain>
    </source>
</reference>
<keyword evidence="1" id="KW-0479">Metal-binding</keyword>
<reference evidence="7" key="1">
    <citation type="submission" date="2016-11" db="UniProtKB">
        <authorList>
            <consortium name="WormBaseParasite"/>
        </authorList>
    </citation>
    <scope>IDENTIFICATION</scope>
</reference>
<accession>A0A1I7SA60</accession>
<protein>
    <submittedName>
        <fullName evidence="4">(pine wood nematode) hypothetical protein</fullName>
    </submittedName>
    <submittedName>
        <fullName evidence="7">C2H2-type domain-containing protein</fullName>
    </submittedName>
</protein>
<organism evidence="5 7">
    <name type="scientific">Bursaphelenchus xylophilus</name>
    <name type="common">Pinewood nematode worm</name>
    <name type="synonym">Aphelenchoides xylophilus</name>
    <dbReference type="NCBI Taxonomy" id="6326"/>
    <lineage>
        <taxon>Eukaryota</taxon>
        <taxon>Metazoa</taxon>
        <taxon>Ecdysozoa</taxon>
        <taxon>Nematoda</taxon>
        <taxon>Chromadorea</taxon>
        <taxon>Rhabditida</taxon>
        <taxon>Tylenchina</taxon>
        <taxon>Tylenchomorpha</taxon>
        <taxon>Aphelenchoidea</taxon>
        <taxon>Aphelenchoididae</taxon>
        <taxon>Bursaphelenchus</taxon>
    </lineage>
</organism>
<dbReference type="Proteomes" id="UP000095284">
    <property type="component" value="Unplaced"/>
</dbReference>
<dbReference type="AlphaFoldDB" id="A0A1I7SA60"/>
<keyword evidence="1" id="KW-0862">Zinc</keyword>
<dbReference type="PROSITE" id="PS50157">
    <property type="entry name" value="ZINC_FINGER_C2H2_2"/>
    <property type="match status" value="1"/>
</dbReference>
<dbReference type="Proteomes" id="UP000659654">
    <property type="component" value="Unassembled WGS sequence"/>
</dbReference>
<feature type="compositionally biased region" description="Basic and acidic residues" evidence="2">
    <location>
        <begin position="636"/>
        <end position="696"/>
    </location>
</feature>
<evidence type="ECO:0000313" key="7">
    <source>
        <dbReference type="WBParaSite" id="BXY_0990700.1"/>
    </source>
</evidence>
<gene>
    <name evidence="4" type="ORF">BXYJ_LOCUS15533</name>
</gene>
<proteinExistence type="predicted"/>
<feature type="region of interest" description="Disordered" evidence="2">
    <location>
        <begin position="364"/>
        <end position="769"/>
    </location>
</feature>
<dbReference type="OrthoDB" id="2687452at2759"/>
<feature type="compositionally biased region" description="Basic and acidic residues" evidence="2">
    <location>
        <begin position="407"/>
        <end position="436"/>
    </location>
</feature>
<dbReference type="WBParaSite" id="BXY_0990700.1">
    <property type="protein sequence ID" value="BXY_0990700.1"/>
    <property type="gene ID" value="BXY_0990700"/>
</dbReference>
<dbReference type="SMART" id="SM00355">
    <property type="entry name" value="ZnF_C2H2"/>
    <property type="match status" value="4"/>
</dbReference>
<feature type="compositionally biased region" description="Basic and acidic residues" evidence="2">
    <location>
        <begin position="523"/>
        <end position="547"/>
    </location>
</feature>
<evidence type="ECO:0000313" key="6">
    <source>
        <dbReference type="Proteomes" id="UP000659654"/>
    </source>
</evidence>
<evidence type="ECO:0000313" key="5">
    <source>
        <dbReference type="Proteomes" id="UP000095284"/>
    </source>
</evidence>
<evidence type="ECO:0000256" key="2">
    <source>
        <dbReference type="SAM" id="MobiDB-lite"/>
    </source>
</evidence>
<evidence type="ECO:0000313" key="4">
    <source>
        <dbReference type="EMBL" id="CAD5235442.1"/>
    </source>
</evidence>
<dbReference type="Proteomes" id="UP000582659">
    <property type="component" value="Unassembled WGS sequence"/>
</dbReference>
<dbReference type="EMBL" id="CAJFCV020000006">
    <property type="protein sequence ID" value="CAG9131843.1"/>
    <property type="molecule type" value="Genomic_DNA"/>
</dbReference>
<name>A0A1I7SA60_BURXY</name>
<dbReference type="InterPro" id="IPR013087">
    <property type="entry name" value="Znf_C2H2_type"/>
</dbReference>
<feature type="compositionally biased region" description="Basic and acidic residues" evidence="2">
    <location>
        <begin position="391"/>
        <end position="400"/>
    </location>
</feature>
<feature type="compositionally biased region" description="Polar residues" evidence="2">
    <location>
        <begin position="587"/>
        <end position="599"/>
    </location>
</feature>